<dbReference type="Pfam" id="PF03862">
    <property type="entry name" value="SpoVAC_SpoVAEB"/>
    <property type="match status" value="1"/>
</dbReference>
<keyword evidence="1" id="KW-0812">Transmembrane</keyword>
<dbReference type="AlphaFoldDB" id="A0A371IQ75"/>
<dbReference type="RefSeq" id="WP_115976252.1">
    <property type="nucleotide sequence ID" value="NZ_NOJZ02000035.1"/>
</dbReference>
<evidence type="ECO:0000313" key="2">
    <source>
        <dbReference type="EMBL" id="RDY22621.1"/>
    </source>
</evidence>
<keyword evidence="1" id="KW-0472">Membrane</keyword>
<evidence type="ECO:0000313" key="3">
    <source>
        <dbReference type="Proteomes" id="UP000243494"/>
    </source>
</evidence>
<proteinExistence type="predicted"/>
<dbReference type="PANTHER" id="PTHR38450">
    <property type="entry name" value="STAGE V SPORULATION PROTEIN AC-RELATED"/>
    <property type="match status" value="1"/>
</dbReference>
<name>A0A371IQ75_9FIRM</name>
<dbReference type="PANTHER" id="PTHR38450:SF2">
    <property type="entry name" value="STAGE V SPORULATION PROTEIN AEB"/>
    <property type="match status" value="1"/>
</dbReference>
<evidence type="ECO:0000256" key="1">
    <source>
        <dbReference type="SAM" id="Phobius"/>
    </source>
</evidence>
<reference evidence="2 3" key="1">
    <citation type="journal article" date="2017" name="Genome Announc.">
        <title>Draft Genome Sequence of Romboutsia maritimum sp. nov. Strain CCRI-22766(T), Isolated from Coastal Estuarine Mud.</title>
        <authorList>
            <person name="Maheux A.F."/>
            <person name="Boudreau D.K."/>
            <person name="Berube E."/>
            <person name="Boissinot M."/>
            <person name="Raymond F."/>
            <person name="Brodeur S."/>
            <person name="Corbeil J."/>
            <person name="Brightwell G."/>
            <person name="Broda D."/>
            <person name="Omar R.F."/>
            <person name="Bergeron M.G."/>
        </authorList>
    </citation>
    <scope>NUCLEOTIDE SEQUENCE [LARGE SCALE GENOMIC DNA]</scope>
    <source>
        <strain evidence="2 3">CCRI-22766</strain>
    </source>
</reference>
<comment type="caution">
    <text evidence="2">The sequence shown here is derived from an EMBL/GenBank/DDBJ whole genome shotgun (WGS) entry which is preliminary data.</text>
</comment>
<keyword evidence="3" id="KW-1185">Reference proteome</keyword>
<dbReference type="OrthoDB" id="9797988at2"/>
<gene>
    <name evidence="2" type="primary">spoVAE</name>
    <name evidence="2" type="ORF">CHF27_012460</name>
</gene>
<dbReference type="Proteomes" id="UP000243494">
    <property type="component" value="Unassembled WGS sequence"/>
</dbReference>
<organism evidence="2 3">
    <name type="scientific">Romboutsia maritimum</name>
    <dbReference type="NCBI Taxonomy" id="2020948"/>
    <lineage>
        <taxon>Bacteria</taxon>
        <taxon>Bacillati</taxon>
        <taxon>Bacillota</taxon>
        <taxon>Clostridia</taxon>
        <taxon>Peptostreptococcales</taxon>
        <taxon>Peptostreptococcaceae</taxon>
        <taxon>Romboutsia</taxon>
    </lineage>
</organism>
<dbReference type="InterPro" id="IPR005562">
    <property type="entry name" value="SpoVA"/>
</dbReference>
<protein>
    <submittedName>
        <fullName evidence="2">Stage V sporulation protein AE</fullName>
    </submittedName>
</protein>
<dbReference type="NCBIfam" id="TIGR02839">
    <property type="entry name" value="spore_V_AE"/>
    <property type="match status" value="1"/>
</dbReference>
<feature type="transmembrane region" description="Helical" evidence="1">
    <location>
        <begin position="56"/>
        <end position="73"/>
    </location>
</feature>
<feature type="transmembrane region" description="Helical" evidence="1">
    <location>
        <begin position="32"/>
        <end position="50"/>
    </location>
</feature>
<feature type="transmembrane region" description="Helical" evidence="1">
    <location>
        <begin position="85"/>
        <end position="110"/>
    </location>
</feature>
<dbReference type="EMBL" id="NOJZ02000035">
    <property type="protein sequence ID" value="RDY22621.1"/>
    <property type="molecule type" value="Genomic_DNA"/>
</dbReference>
<sequence>MLIDYLKVFLVGGTICLIAQIMMDYFKMQTPYVMVTYVTSGVILTFLGVYEPIVNLGGSGATVPIIGFGYSLAKGVIKAIETDGFLGIFLGGTTATAGGIAAAVFFGYAMSVIFNPKAKP</sequence>
<keyword evidence="1" id="KW-1133">Transmembrane helix</keyword>
<dbReference type="InterPro" id="IPR014204">
    <property type="entry name" value="Spore_V_AE"/>
</dbReference>
<feature type="transmembrane region" description="Helical" evidence="1">
    <location>
        <begin position="6"/>
        <end position="25"/>
    </location>
</feature>
<accession>A0A371IQ75</accession>